<evidence type="ECO:0000313" key="2">
    <source>
        <dbReference type="EMBL" id="RUQ81021.1"/>
    </source>
</evidence>
<evidence type="ECO:0000313" key="3">
    <source>
        <dbReference type="Proteomes" id="UP000288012"/>
    </source>
</evidence>
<name>A0A3S0XF37_9GAMM</name>
<evidence type="ECO:0000256" key="1">
    <source>
        <dbReference type="SAM" id="Phobius"/>
    </source>
</evidence>
<gene>
    <name evidence="2" type="ORF">EKM59_10915</name>
</gene>
<sequence>MAFDNTLTPIRLASILIAILVVMAVMIKQGWLKKYNGLIKEKNKINVSIPKVKKNPMKAHFVF</sequence>
<feature type="transmembrane region" description="Helical" evidence="1">
    <location>
        <begin position="12"/>
        <end position="32"/>
    </location>
</feature>
<accession>A0A3S0XF37</accession>
<proteinExistence type="predicted"/>
<organism evidence="2 3">
    <name type="scientific">Legionella septentrionalis</name>
    <dbReference type="NCBI Taxonomy" id="2498109"/>
    <lineage>
        <taxon>Bacteria</taxon>
        <taxon>Pseudomonadati</taxon>
        <taxon>Pseudomonadota</taxon>
        <taxon>Gammaproteobacteria</taxon>
        <taxon>Legionellales</taxon>
        <taxon>Legionellaceae</taxon>
        <taxon>Legionella</taxon>
    </lineage>
</organism>
<keyword evidence="3" id="KW-1185">Reference proteome</keyword>
<comment type="caution">
    <text evidence="2">The sequence shown here is derived from an EMBL/GenBank/DDBJ whole genome shotgun (WGS) entry which is preliminary data.</text>
</comment>
<dbReference type="Proteomes" id="UP000288012">
    <property type="component" value="Unassembled WGS sequence"/>
</dbReference>
<reference evidence="2 3" key="1">
    <citation type="submission" date="2018-12" db="EMBL/GenBank/DDBJ databases">
        <title>Legionella sp,whole genome shotgun sequence.</title>
        <authorList>
            <person name="Wu H."/>
        </authorList>
    </citation>
    <scope>NUCLEOTIDE SEQUENCE [LARGE SCALE GENOMIC DNA]</scope>
    <source>
        <strain evidence="3">km714</strain>
    </source>
</reference>
<dbReference type="RefSeq" id="WP_127032623.1">
    <property type="nucleotide sequence ID" value="NZ_RZGS01000009.1"/>
</dbReference>
<dbReference type="AlphaFoldDB" id="A0A3S0XF37"/>
<dbReference type="EMBL" id="RZGR01000043">
    <property type="protein sequence ID" value="RUQ81021.1"/>
    <property type="molecule type" value="Genomic_DNA"/>
</dbReference>
<keyword evidence="1" id="KW-1133">Transmembrane helix</keyword>
<protein>
    <submittedName>
        <fullName evidence="2">Uncharacterized protein</fullName>
    </submittedName>
</protein>
<keyword evidence="1" id="KW-0472">Membrane</keyword>
<keyword evidence="1" id="KW-0812">Transmembrane</keyword>